<evidence type="ECO:0000256" key="3">
    <source>
        <dbReference type="ARBA" id="ARBA00023125"/>
    </source>
</evidence>
<comment type="similarity">
    <text evidence="6">Belongs to the CTF8 family.</text>
</comment>
<dbReference type="OrthoDB" id="3972556at2759"/>
<dbReference type="EMBL" id="LPNM01000006">
    <property type="protein sequence ID" value="OEJ86591.1"/>
    <property type="molecule type" value="Genomic_DNA"/>
</dbReference>
<comment type="subcellular location">
    <subcellularLocation>
        <location evidence="1">Nucleus</location>
    </subcellularLocation>
</comment>
<evidence type="ECO:0000313" key="7">
    <source>
        <dbReference type="EMBL" id="OEJ86591.1"/>
    </source>
</evidence>
<evidence type="ECO:0000313" key="8">
    <source>
        <dbReference type="Proteomes" id="UP000095728"/>
    </source>
</evidence>
<dbReference type="InterPro" id="IPR018607">
    <property type="entry name" value="Ctf8"/>
</dbReference>
<keyword evidence="8" id="KW-1185">Reference proteome</keyword>
<evidence type="ECO:0000256" key="2">
    <source>
        <dbReference type="ARBA" id="ARBA00022705"/>
    </source>
</evidence>
<dbReference type="AlphaFoldDB" id="A0A1E5RI66"/>
<keyword evidence="2" id="KW-0235">DNA replication</keyword>
<dbReference type="Proteomes" id="UP000095728">
    <property type="component" value="Unassembled WGS sequence"/>
</dbReference>
<evidence type="ECO:0000256" key="5">
    <source>
        <dbReference type="ARBA" id="ARBA00023306"/>
    </source>
</evidence>
<keyword evidence="3" id="KW-0238">DNA-binding</keyword>
<dbReference type="GO" id="GO:0006260">
    <property type="term" value="P:DNA replication"/>
    <property type="evidence" value="ECO:0007669"/>
    <property type="project" value="UniProtKB-KW"/>
</dbReference>
<accession>A0A1E5RI66</accession>
<dbReference type="Pfam" id="PF09696">
    <property type="entry name" value="Ctf8"/>
    <property type="match status" value="1"/>
</dbReference>
<sequence length="127" mass="14318">MTSVKISISDNIVNHPTLGDILLDIQGDLEIDVPVNTEDAMSEKDPQQEVVQFGRLEVEEDGKNCVLYVGTKQRLKGKVVKLEPPLALMKFSENDQNPQHGVKTKQVEIVRVIKQKLVFKDRPLPIM</sequence>
<dbReference type="FunCoup" id="A0A1E5RI66">
    <property type="interactions" value="63"/>
</dbReference>
<dbReference type="InParanoid" id="A0A1E5RI66"/>
<dbReference type="GO" id="GO:0003677">
    <property type="term" value="F:DNA binding"/>
    <property type="evidence" value="ECO:0007669"/>
    <property type="project" value="UniProtKB-KW"/>
</dbReference>
<gene>
    <name evidence="7" type="ORF">AWRI3579_g1174</name>
</gene>
<reference evidence="8" key="1">
    <citation type="journal article" date="2016" name="Genome Announc.">
        <title>Genome sequences of three species of Hanseniaspora isolated from spontaneous wine fermentations.</title>
        <authorList>
            <person name="Sternes P.R."/>
            <person name="Lee D."/>
            <person name="Kutyna D.R."/>
            <person name="Borneman A.R."/>
        </authorList>
    </citation>
    <scope>NUCLEOTIDE SEQUENCE [LARGE SCALE GENOMIC DNA]</scope>
    <source>
        <strain evidence="8">AWRI3579</strain>
    </source>
</reference>
<evidence type="ECO:0000256" key="4">
    <source>
        <dbReference type="ARBA" id="ARBA00023242"/>
    </source>
</evidence>
<dbReference type="GO" id="GO:0031390">
    <property type="term" value="C:Ctf18 RFC-like complex"/>
    <property type="evidence" value="ECO:0007669"/>
    <property type="project" value="InterPro"/>
</dbReference>
<dbReference type="PANTHER" id="PTHR28605">
    <property type="entry name" value="CTF8, CHROMOSOME TRANSMISSION FIDELITY FACTOR 8 HOMOLOG (S. CEREVISIAE)"/>
    <property type="match status" value="1"/>
</dbReference>
<dbReference type="GO" id="GO:0007064">
    <property type="term" value="P:mitotic sister chromatid cohesion"/>
    <property type="evidence" value="ECO:0007669"/>
    <property type="project" value="InterPro"/>
</dbReference>
<dbReference type="STRING" id="56408.A0A1E5RI66"/>
<comment type="caution">
    <text evidence="7">The sequence shown here is derived from an EMBL/GenBank/DDBJ whole genome shotgun (WGS) entry which is preliminary data.</text>
</comment>
<keyword evidence="4" id="KW-0539">Nucleus</keyword>
<evidence type="ECO:0000256" key="1">
    <source>
        <dbReference type="ARBA" id="ARBA00004123"/>
    </source>
</evidence>
<dbReference type="PANTHER" id="PTHR28605:SF1">
    <property type="entry name" value="CHROMOSOME TRANSMISSION FIDELITY FACTOR 8"/>
    <property type="match status" value="1"/>
</dbReference>
<name>A0A1E5RI66_9ASCO</name>
<protein>
    <submittedName>
        <fullName evidence="7">Chromosome transmission fidelity protein 8</fullName>
    </submittedName>
</protein>
<keyword evidence="5" id="KW-0131">Cell cycle</keyword>
<evidence type="ECO:0000256" key="6">
    <source>
        <dbReference type="ARBA" id="ARBA00038447"/>
    </source>
</evidence>
<proteinExistence type="inferred from homology"/>
<organism evidence="7 8">
    <name type="scientific">Hanseniaspora osmophila</name>
    <dbReference type="NCBI Taxonomy" id="56408"/>
    <lineage>
        <taxon>Eukaryota</taxon>
        <taxon>Fungi</taxon>
        <taxon>Dikarya</taxon>
        <taxon>Ascomycota</taxon>
        <taxon>Saccharomycotina</taxon>
        <taxon>Saccharomycetes</taxon>
        <taxon>Saccharomycodales</taxon>
        <taxon>Saccharomycodaceae</taxon>
        <taxon>Hanseniaspora</taxon>
    </lineage>
</organism>